<evidence type="ECO:0000313" key="2">
    <source>
        <dbReference type="EMBL" id="KAJ6692727.1"/>
    </source>
</evidence>
<proteinExistence type="predicted"/>
<evidence type="ECO:0000313" key="3">
    <source>
        <dbReference type="Proteomes" id="UP001151532"/>
    </source>
</evidence>
<dbReference type="AlphaFoldDB" id="A0A9Q0PR58"/>
<dbReference type="Proteomes" id="UP001151532">
    <property type="component" value="Chromosome 9"/>
</dbReference>
<protein>
    <submittedName>
        <fullName evidence="2">Uncharacterized protein</fullName>
    </submittedName>
</protein>
<accession>A0A9Q0PR58</accession>
<dbReference type="EMBL" id="JAPFFK010000018">
    <property type="protein sequence ID" value="KAJ6692727.1"/>
    <property type="molecule type" value="Genomic_DNA"/>
</dbReference>
<reference evidence="2" key="1">
    <citation type="submission" date="2022-11" db="EMBL/GenBank/DDBJ databases">
        <authorList>
            <person name="Hyden B.L."/>
            <person name="Feng K."/>
            <person name="Yates T."/>
            <person name="Jawdy S."/>
            <person name="Smart L.B."/>
            <person name="Muchero W."/>
        </authorList>
    </citation>
    <scope>NUCLEOTIDE SEQUENCE</scope>
    <source>
        <tissue evidence="2">Shoot tip</tissue>
    </source>
</reference>
<organism evidence="2 3">
    <name type="scientific">Salix purpurea</name>
    <name type="common">Purple osier willow</name>
    <dbReference type="NCBI Taxonomy" id="77065"/>
    <lineage>
        <taxon>Eukaryota</taxon>
        <taxon>Viridiplantae</taxon>
        <taxon>Streptophyta</taxon>
        <taxon>Embryophyta</taxon>
        <taxon>Tracheophyta</taxon>
        <taxon>Spermatophyta</taxon>
        <taxon>Magnoliopsida</taxon>
        <taxon>eudicotyledons</taxon>
        <taxon>Gunneridae</taxon>
        <taxon>Pentapetalae</taxon>
        <taxon>rosids</taxon>
        <taxon>fabids</taxon>
        <taxon>Malpighiales</taxon>
        <taxon>Salicaceae</taxon>
        <taxon>Saliceae</taxon>
        <taxon>Salix</taxon>
    </lineage>
</organism>
<reference evidence="2" key="2">
    <citation type="journal article" date="2023" name="Int. J. Mol. Sci.">
        <title>De Novo Assembly and Annotation of 11 Diverse Shrub Willow (Salix) Genomes Reveals Novel Gene Organization in Sex-Linked Regions.</title>
        <authorList>
            <person name="Hyden B."/>
            <person name="Feng K."/>
            <person name="Yates T.B."/>
            <person name="Jawdy S."/>
            <person name="Cereghino C."/>
            <person name="Smart L.B."/>
            <person name="Muchero W."/>
        </authorList>
    </citation>
    <scope>NUCLEOTIDE SEQUENCE</scope>
    <source>
        <tissue evidence="2">Shoot tip</tissue>
    </source>
</reference>
<dbReference type="PANTHER" id="PTHR31150">
    <property type="entry name" value="EXPRESSED PROTEIN"/>
    <property type="match status" value="1"/>
</dbReference>
<feature type="region of interest" description="Disordered" evidence="1">
    <location>
        <begin position="70"/>
        <end position="101"/>
    </location>
</feature>
<feature type="region of interest" description="Disordered" evidence="1">
    <location>
        <begin position="180"/>
        <end position="199"/>
    </location>
</feature>
<name>A0A9Q0PR58_SALPP</name>
<keyword evidence="3" id="KW-1185">Reference proteome</keyword>
<sequence>MGGACCVTARDKNIVSGPGGDILHRNIRYSPSWSFRWDNRGRVAGEDTSISWFSGGISRNYGSDIKYESSYASEDGSPTESFQRRMWHKSPTSEGAAAHARTPTSGKLLMHGLQSRSNALVIDHIYYSEEIKPFQFLIAIGDDDEESIQFGDGTLLVITANDKQNSNEIYSNSIENQWQKRNNKYPKQDSCSAYDFGKS</sequence>
<gene>
    <name evidence="2" type="ORF">OIU79_014466</name>
</gene>
<evidence type="ECO:0000256" key="1">
    <source>
        <dbReference type="SAM" id="MobiDB-lite"/>
    </source>
</evidence>
<feature type="compositionally biased region" description="Polar residues" evidence="1">
    <location>
        <begin position="70"/>
        <end position="81"/>
    </location>
</feature>
<comment type="caution">
    <text evidence="2">The sequence shown here is derived from an EMBL/GenBank/DDBJ whole genome shotgun (WGS) entry which is preliminary data.</text>
</comment>
<dbReference type="PANTHER" id="PTHR31150:SF26">
    <property type="entry name" value="RING-TYPE DOMAIN-CONTAINING PROTEIN"/>
    <property type="match status" value="1"/>
</dbReference>
<dbReference type="OrthoDB" id="1732545at2759"/>